<reference evidence="1 2" key="1">
    <citation type="submission" date="2020-12" db="EMBL/GenBank/DDBJ databases">
        <title>FDA dAtabase for Regulatory Grade micrObial Sequences (FDA-ARGOS): Supporting development and validation of Infectious Disease Dx tests.</title>
        <authorList>
            <person name="Nelson B."/>
            <person name="Plummer A."/>
            <person name="Tallon L."/>
            <person name="Sadzewicz L."/>
            <person name="Zhao X."/>
            <person name="Boylan J."/>
            <person name="Ott S."/>
            <person name="Bowen H."/>
            <person name="Vavikolanu K."/>
            <person name="Mehta A."/>
            <person name="Aluvathingal J."/>
            <person name="Nadendla S."/>
            <person name="Myers T."/>
            <person name="Yan Y."/>
            <person name="Sichtig H."/>
        </authorList>
    </citation>
    <scope>NUCLEOTIDE SEQUENCE [LARGE SCALE GENOMIC DNA]</scope>
    <source>
        <strain evidence="1 2">FDAARGOS_899</strain>
    </source>
</reference>
<dbReference type="EMBL" id="CP065686">
    <property type="protein sequence ID" value="QPS42186.1"/>
    <property type="molecule type" value="Genomic_DNA"/>
</dbReference>
<evidence type="ECO:0000313" key="2">
    <source>
        <dbReference type="Proteomes" id="UP000594943"/>
    </source>
</evidence>
<dbReference type="KEGG" id="bhg:I6G56_11115"/>
<protein>
    <submittedName>
        <fullName evidence="1">Uncharacterized protein</fullName>
    </submittedName>
</protein>
<dbReference type="RefSeq" id="WP_141668070.1">
    <property type="nucleotide sequence ID" value="NZ_CP013380.1"/>
</dbReference>
<accession>A0A7T2TY49</accession>
<name>A0A7T2TY49_9BURK</name>
<proteinExistence type="predicted"/>
<gene>
    <name evidence="1" type="ORF">I6G56_11115</name>
</gene>
<organism evidence="1 2">
    <name type="scientific">Burkholderia humptydooensis</name>
    <dbReference type="NCBI Taxonomy" id="430531"/>
    <lineage>
        <taxon>Bacteria</taxon>
        <taxon>Pseudomonadati</taxon>
        <taxon>Pseudomonadota</taxon>
        <taxon>Betaproteobacteria</taxon>
        <taxon>Burkholderiales</taxon>
        <taxon>Burkholderiaceae</taxon>
        <taxon>Burkholderia</taxon>
        <taxon>pseudomallei group</taxon>
    </lineage>
</organism>
<dbReference type="Proteomes" id="UP000594943">
    <property type="component" value="Chromosome 1"/>
</dbReference>
<sequence length="89" mass="9841">MSDSYGNLAEGLPINIMRLRPSSKHVPTPESMHSSSPTGTVGYRIIIEEFAAPHVQWFGSVHTLTIASNSKAILKIKFIAIKKKEFDES</sequence>
<dbReference type="AlphaFoldDB" id="A0A7T2TY49"/>
<evidence type="ECO:0000313" key="1">
    <source>
        <dbReference type="EMBL" id="QPS42186.1"/>
    </source>
</evidence>